<dbReference type="Pfam" id="PF13299">
    <property type="entry name" value="CPSF100_C"/>
    <property type="match status" value="1"/>
</dbReference>
<sequence>MTSIIKFTALSGAHDEAPPCYLLQVDDFCFLLDCGWDPHFNMATVESVKRQAAWHLHQIDAVLLSFPDQAHLGLLPYLMGPMELKCPVYATVPVYKMGQMFMYDLYQSRKNSEEFDLFTLDDVDKAFDNIIQVKYAQTVQLKGKGHGLTITAHAAGHMVGGAMWKIGKDEEEDIVYAIDYNHKKERHLDGALLESLSRPHLLITGAYNALSVQARRKERDQALLNNILTTLRRDGNVLIAVDTAGRVLELSQLLDQVWRNQESGLCAYSIALLSNVSYNVIEFAKSQVEWMSDKMSRMFEENRSNPFQFKHVTLCHSLADLAQVREPKAVLASMSDLECGYSRDLFVQWASNPKNSIILTSRTAPGCLTHTLVSNLKLPSVDLEVRKRVCLEGEELEAFKTKEREEKLANEASEKEAEVYESSDEEMETGDHQATPTSPSLPPRVPKHDLMMVEEAKARSSFFKQTKSYPMFLCREDKTSWDEYGEAIRHEDYQPKDLPPPQETLPMDTEAEGDDKSEETAVPPTKCVSQTVSINVRCSLSFIDFEGLSDGDSVKRILSIVKPRQLILVHGSPDSTNHLRDFSLSSLGLAKGKLFTPHVGECLDASTESHIYQVKLTDSLMSAVGFSQARDSELAWVDGNVQFTSAAPSGFKGQGEGSGDGVQQRTPLLNALPHNQVKGHPSVFINPPRLADFKQVLNKAGLQAEFSGGVLVCNKCVAVRKGEGGKIKLEGTVCEEYYKVRELLYEQFAII</sequence>
<dbReference type="InterPro" id="IPR001279">
    <property type="entry name" value="Metallo-B-lactamas"/>
</dbReference>
<dbReference type="InterPro" id="IPR022712">
    <property type="entry name" value="Beta_Casp"/>
</dbReference>
<dbReference type="SUPFAM" id="SSF56281">
    <property type="entry name" value="Metallo-hydrolase/oxidoreductase"/>
    <property type="match status" value="1"/>
</dbReference>
<feature type="region of interest" description="Disordered" evidence="7">
    <location>
        <begin position="407"/>
        <end position="445"/>
    </location>
</feature>
<comment type="similarity">
    <text evidence="2 6">Belongs to the metallo-beta-lactamase superfamily. RNA-metabolizing metallo-beta-lactamase-like family. CPSF2/YSH1 subfamily.</text>
</comment>
<evidence type="ECO:0000313" key="9">
    <source>
        <dbReference type="EMBL" id="CAI8001811.1"/>
    </source>
</evidence>
<dbReference type="FunFam" id="3.60.15.10:FF:000008">
    <property type="entry name" value="Cleavage and polyadenylation specificity factor subunit 2"/>
    <property type="match status" value="1"/>
</dbReference>
<dbReference type="InterPro" id="IPR011108">
    <property type="entry name" value="RMMBL"/>
</dbReference>
<name>A0AA35R2M3_GEOBA</name>
<reference evidence="9" key="1">
    <citation type="submission" date="2023-03" db="EMBL/GenBank/DDBJ databases">
        <authorList>
            <person name="Steffen K."/>
            <person name="Cardenas P."/>
        </authorList>
    </citation>
    <scope>NUCLEOTIDE SEQUENCE</scope>
</reference>
<dbReference type="GO" id="GO:0006398">
    <property type="term" value="P:mRNA 3'-end processing by stem-loop binding and cleavage"/>
    <property type="evidence" value="ECO:0007669"/>
    <property type="project" value="InterPro"/>
</dbReference>
<evidence type="ECO:0000256" key="1">
    <source>
        <dbReference type="ARBA" id="ARBA00004123"/>
    </source>
</evidence>
<dbReference type="GO" id="GO:0003723">
    <property type="term" value="F:RNA binding"/>
    <property type="evidence" value="ECO:0007669"/>
    <property type="project" value="UniProtKB-KW"/>
</dbReference>
<dbReference type="GO" id="GO:0005847">
    <property type="term" value="C:mRNA cleavage and polyadenylation specificity factor complex"/>
    <property type="evidence" value="ECO:0007669"/>
    <property type="project" value="InterPro"/>
</dbReference>
<dbReference type="PANTHER" id="PTHR45922:SF1">
    <property type="entry name" value="CLEAVAGE AND POLYADENYLATION SPECIFICITY FACTOR SUBUNIT 2"/>
    <property type="match status" value="1"/>
</dbReference>
<feature type="region of interest" description="Disordered" evidence="7">
    <location>
        <begin position="489"/>
        <end position="524"/>
    </location>
</feature>
<dbReference type="SMART" id="SM01027">
    <property type="entry name" value="Beta-Casp"/>
    <property type="match status" value="1"/>
</dbReference>
<dbReference type="PANTHER" id="PTHR45922">
    <property type="entry name" value="CLEAVAGE AND POLYADENYLATION SPECIFICITY FACTOR SUBUNIT 2"/>
    <property type="match status" value="1"/>
</dbReference>
<evidence type="ECO:0000256" key="3">
    <source>
        <dbReference type="ARBA" id="ARBA00022664"/>
    </source>
</evidence>
<gene>
    <name evidence="9" type="ORF">GBAR_LOCUS3268</name>
</gene>
<dbReference type="InterPro" id="IPR036866">
    <property type="entry name" value="RibonucZ/Hydroxyglut_hydro"/>
</dbReference>
<keyword evidence="3 6" id="KW-0507">mRNA processing</keyword>
<dbReference type="InterPro" id="IPR027075">
    <property type="entry name" value="CPSF2"/>
</dbReference>
<evidence type="ECO:0000259" key="8">
    <source>
        <dbReference type="SMART" id="SM01027"/>
    </source>
</evidence>
<keyword evidence="10" id="KW-1185">Reference proteome</keyword>
<protein>
    <recommendedName>
        <fullName evidence="6">Cleavage and polyadenylation specificity factor subunit 2</fullName>
    </recommendedName>
    <alternativeName>
        <fullName evidence="6">Cleavage and polyadenylation specificity factor 100 kDa subunit</fullName>
    </alternativeName>
</protein>
<evidence type="ECO:0000256" key="5">
    <source>
        <dbReference type="ARBA" id="ARBA00023242"/>
    </source>
</evidence>
<dbReference type="CDD" id="cd16293">
    <property type="entry name" value="CPSF2-like_MBL-fold"/>
    <property type="match status" value="1"/>
</dbReference>
<feature type="compositionally biased region" description="Basic and acidic residues" evidence="7">
    <location>
        <begin position="407"/>
        <end position="418"/>
    </location>
</feature>
<dbReference type="Pfam" id="PF10996">
    <property type="entry name" value="Beta-Casp"/>
    <property type="match status" value="1"/>
</dbReference>
<evidence type="ECO:0000256" key="2">
    <source>
        <dbReference type="ARBA" id="ARBA00010624"/>
    </source>
</evidence>
<keyword evidence="5 6" id="KW-0539">Nucleus</keyword>
<accession>A0AA35R2M3</accession>
<dbReference type="Proteomes" id="UP001174909">
    <property type="component" value="Unassembled WGS sequence"/>
</dbReference>
<comment type="caution">
    <text evidence="9">The sequence shown here is derived from an EMBL/GenBank/DDBJ whole genome shotgun (WGS) entry which is preliminary data.</text>
</comment>
<dbReference type="EMBL" id="CASHTH010000454">
    <property type="protein sequence ID" value="CAI8001811.1"/>
    <property type="molecule type" value="Genomic_DNA"/>
</dbReference>
<dbReference type="Pfam" id="PF07521">
    <property type="entry name" value="RMMBL"/>
    <property type="match status" value="1"/>
</dbReference>
<dbReference type="InterPro" id="IPR035639">
    <property type="entry name" value="CPSF2_MBL"/>
</dbReference>
<dbReference type="InterPro" id="IPR025069">
    <property type="entry name" value="Cpsf2_C"/>
</dbReference>
<feature type="domain" description="Beta-Casp" evidence="8">
    <location>
        <begin position="247"/>
        <end position="372"/>
    </location>
</feature>
<evidence type="ECO:0000313" key="10">
    <source>
        <dbReference type="Proteomes" id="UP001174909"/>
    </source>
</evidence>
<evidence type="ECO:0000256" key="7">
    <source>
        <dbReference type="SAM" id="MobiDB-lite"/>
    </source>
</evidence>
<evidence type="ECO:0000256" key="4">
    <source>
        <dbReference type="ARBA" id="ARBA00022884"/>
    </source>
</evidence>
<comment type="subcellular location">
    <subcellularLocation>
        <location evidence="1 6">Nucleus</location>
    </subcellularLocation>
</comment>
<dbReference type="Pfam" id="PF16661">
    <property type="entry name" value="Lactamase_B_6"/>
    <property type="match status" value="1"/>
</dbReference>
<feature type="compositionally biased region" description="Acidic residues" evidence="7">
    <location>
        <begin position="419"/>
        <end position="428"/>
    </location>
</feature>
<evidence type="ECO:0000256" key="6">
    <source>
        <dbReference type="RuleBase" id="RU365006"/>
    </source>
</evidence>
<dbReference type="Gene3D" id="3.60.15.10">
    <property type="entry name" value="Ribonuclease Z/Hydroxyacylglutathione hydrolase-like"/>
    <property type="match status" value="1"/>
</dbReference>
<organism evidence="9 10">
    <name type="scientific">Geodia barretti</name>
    <name type="common">Barrett's horny sponge</name>
    <dbReference type="NCBI Taxonomy" id="519541"/>
    <lineage>
        <taxon>Eukaryota</taxon>
        <taxon>Metazoa</taxon>
        <taxon>Porifera</taxon>
        <taxon>Demospongiae</taxon>
        <taxon>Heteroscleromorpha</taxon>
        <taxon>Tetractinellida</taxon>
        <taxon>Astrophorina</taxon>
        <taxon>Geodiidae</taxon>
        <taxon>Geodia</taxon>
    </lineage>
</organism>
<proteinExistence type="inferred from homology"/>
<dbReference type="AlphaFoldDB" id="A0AA35R2M3"/>
<keyword evidence="4 6" id="KW-0694">RNA-binding</keyword>